<dbReference type="InterPro" id="IPR004437">
    <property type="entry name" value="ParB/RepB/Spo0J"/>
</dbReference>
<keyword evidence="5" id="KW-1185">Reference proteome</keyword>
<dbReference type="NCBIfam" id="TIGR00180">
    <property type="entry name" value="parB_part"/>
    <property type="match status" value="1"/>
</dbReference>
<dbReference type="Pfam" id="PF07506">
    <property type="entry name" value="RepB"/>
    <property type="match status" value="1"/>
</dbReference>
<dbReference type="InterPro" id="IPR011111">
    <property type="entry name" value="Plasmid_RepB"/>
</dbReference>
<feature type="domain" description="ParB-like N-terminal" evidence="3">
    <location>
        <begin position="52"/>
        <end position="143"/>
    </location>
</feature>
<dbReference type="Pfam" id="PF02195">
    <property type="entry name" value="ParB_N"/>
    <property type="match status" value="1"/>
</dbReference>
<evidence type="ECO:0000256" key="1">
    <source>
        <dbReference type="ARBA" id="ARBA00006295"/>
    </source>
</evidence>
<feature type="region of interest" description="Disordered" evidence="2">
    <location>
        <begin position="1"/>
        <end position="31"/>
    </location>
</feature>
<dbReference type="NCBIfam" id="TIGR03454">
    <property type="entry name" value="partition_RepB"/>
    <property type="match status" value="1"/>
</dbReference>
<dbReference type="Gene3D" id="1.10.10.2830">
    <property type="match status" value="1"/>
</dbReference>
<evidence type="ECO:0000259" key="3">
    <source>
        <dbReference type="SMART" id="SM00470"/>
    </source>
</evidence>
<dbReference type="SUPFAM" id="SSF110849">
    <property type="entry name" value="ParB/Sulfiredoxin"/>
    <property type="match status" value="1"/>
</dbReference>
<evidence type="ECO:0000313" key="4">
    <source>
        <dbReference type="EMBL" id="MFD1343982.1"/>
    </source>
</evidence>
<dbReference type="RefSeq" id="WP_386805396.1">
    <property type="nucleotide sequence ID" value="NZ_JBHTMU010000035.1"/>
</dbReference>
<dbReference type="SMART" id="SM00470">
    <property type="entry name" value="ParB"/>
    <property type="match status" value="1"/>
</dbReference>
<dbReference type="EMBL" id="JBHTMU010000035">
    <property type="protein sequence ID" value="MFD1343982.1"/>
    <property type="molecule type" value="Genomic_DNA"/>
</dbReference>
<comment type="caution">
    <text evidence="4">The sequence shown here is derived from an EMBL/GenBank/DDBJ whole genome shotgun (WGS) entry which is preliminary data.</text>
</comment>
<protein>
    <submittedName>
        <fullName evidence="4">Plasmid partitioning protein RepB</fullName>
    </submittedName>
</protein>
<dbReference type="CDD" id="cd16405">
    <property type="entry name" value="RepB_like_N"/>
    <property type="match status" value="1"/>
</dbReference>
<dbReference type="PANTHER" id="PTHR33375:SF1">
    <property type="entry name" value="CHROMOSOME-PARTITIONING PROTEIN PARB-RELATED"/>
    <property type="match status" value="1"/>
</dbReference>
<proteinExistence type="inferred from homology"/>
<evidence type="ECO:0000256" key="2">
    <source>
        <dbReference type="SAM" id="MobiDB-lite"/>
    </source>
</evidence>
<evidence type="ECO:0000313" key="5">
    <source>
        <dbReference type="Proteomes" id="UP001597135"/>
    </source>
</evidence>
<name>A0ABW3ZMG1_9RHOB</name>
<dbReference type="InterPro" id="IPR017819">
    <property type="entry name" value="Plasmid_partition_RepB"/>
</dbReference>
<dbReference type="InterPro" id="IPR037972">
    <property type="entry name" value="RepB_N"/>
</dbReference>
<dbReference type="InterPro" id="IPR003115">
    <property type="entry name" value="ParB_N"/>
</dbReference>
<dbReference type="Proteomes" id="UP001597135">
    <property type="component" value="Unassembled WGS sequence"/>
</dbReference>
<dbReference type="PANTHER" id="PTHR33375">
    <property type="entry name" value="CHROMOSOME-PARTITIONING PROTEIN PARB-RELATED"/>
    <property type="match status" value="1"/>
</dbReference>
<dbReference type="SUPFAM" id="SSF109709">
    <property type="entry name" value="KorB DNA-binding domain-like"/>
    <property type="match status" value="1"/>
</dbReference>
<feature type="region of interest" description="Disordered" evidence="2">
    <location>
        <begin position="258"/>
        <end position="280"/>
    </location>
</feature>
<comment type="similarity">
    <text evidence="1">Belongs to the ParB family.</text>
</comment>
<accession>A0ABW3ZMG1</accession>
<dbReference type="InterPro" id="IPR036086">
    <property type="entry name" value="ParB/Sulfiredoxin_sf"/>
</dbReference>
<dbReference type="InterPro" id="IPR050336">
    <property type="entry name" value="Chromosome_partition/occlusion"/>
</dbReference>
<reference evidence="5" key="1">
    <citation type="journal article" date="2019" name="Int. J. Syst. Evol. Microbiol.">
        <title>The Global Catalogue of Microorganisms (GCM) 10K type strain sequencing project: providing services to taxonomists for standard genome sequencing and annotation.</title>
        <authorList>
            <consortium name="The Broad Institute Genomics Platform"/>
            <consortium name="The Broad Institute Genome Sequencing Center for Infectious Disease"/>
            <person name="Wu L."/>
            <person name="Ma J."/>
        </authorList>
    </citation>
    <scope>NUCLEOTIDE SEQUENCE [LARGE SCALE GENOMIC DNA]</scope>
    <source>
        <strain evidence="5">CCUG 62953</strain>
    </source>
</reference>
<sequence>MARKNLLQDLMGQSAKPEGASSPARPDSAAYSRGAIGAVSRSIADLKSRSVIEIDPFAIKSGGLTDRLEHDEEGHAKLMESIRTYGQQVPVLVRPHPDQDGAYQIVYGRRRVMALQDLGQPVKAMVRDLDDDAVIMAQGQENAARRDLSFIEKANFARQMKDAGYERKIICDALSTDKTLISRLLNVADALPVGLIEIIGSAPSVGRDRWLELADLLQKHADVDVELAQQMLQASGAETSDARFDALVHWLSKRGTKAAEPEHAALRPPSKPQQTLKRHDGTPLATLKQSRKSVSITLPRTGEGFADWLAENLCEIHRNWENSGGGPGA</sequence>
<gene>
    <name evidence="4" type="primary">repB</name>
    <name evidence="4" type="ORF">ACFQ4E_16250</name>
</gene>
<organism evidence="4 5">
    <name type="scientific">Litorisediminicola beolgyonensis</name>
    <dbReference type="NCBI Taxonomy" id="1173614"/>
    <lineage>
        <taxon>Bacteria</taxon>
        <taxon>Pseudomonadati</taxon>
        <taxon>Pseudomonadota</taxon>
        <taxon>Alphaproteobacteria</taxon>
        <taxon>Rhodobacterales</taxon>
        <taxon>Paracoccaceae</taxon>
        <taxon>Litorisediminicola</taxon>
    </lineage>
</organism>
<dbReference type="Gene3D" id="3.90.1530.30">
    <property type="match status" value="1"/>
</dbReference>